<dbReference type="PIRSF" id="PIRSF019239">
    <property type="entry name" value="MrpE"/>
    <property type="match status" value="1"/>
</dbReference>
<sequence length="160" mass="18968">MLKYFLLNLLLTFVWVALTGQLNYSNFIFGGAAGFFILWMLTRRSKQADKEYFYRVPKIMIFILYFLYDMMEANLRVAIDVMTPNYHTTPGIIKYNLDAKTDFEITMLTNIIALTPGTMVIDIAEDKSYVYIHTMYLRDKHKFIKNMKERTETKLLEILR</sequence>
<evidence type="ECO:0000256" key="2">
    <source>
        <dbReference type="ARBA" id="ARBA00006228"/>
    </source>
</evidence>
<dbReference type="KEGG" id="mod:AS202_02490"/>
<evidence type="ECO:0000256" key="3">
    <source>
        <dbReference type="ARBA" id="ARBA00022475"/>
    </source>
</evidence>
<evidence type="ECO:0000313" key="7">
    <source>
        <dbReference type="EMBL" id="ALU25094.1"/>
    </source>
</evidence>
<evidence type="ECO:0000313" key="8">
    <source>
        <dbReference type="Proteomes" id="UP000069030"/>
    </source>
</evidence>
<gene>
    <name evidence="7" type="ORF">AS202_02490</name>
</gene>
<name>A0A0S7EEP3_9FLAO</name>
<keyword evidence="5" id="KW-1133">Transmembrane helix</keyword>
<dbReference type="PANTHER" id="PTHR34584">
    <property type="entry name" value="NA(+)/H(+) ANTIPORTER SUBUNIT E1"/>
    <property type="match status" value="1"/>
</dbReference>
<evidence type="ECO:0000256" key="6">
    <source>
        <dbReference type="ARBA" id="ARBA00023136"/>
    </source>
</evidence>
<evidence type="ECO:0000256" key="5">
    <source>
        <dbReference type="ARBA" id="ARBA00022989"/>
    </source>
</evidence>
<organism evidence="7 8">
    <name type="scientific">Myroides odoratimimus</name>
    <dbReference type="NCBI Taxonomy" id="76832"/>
    <lineage>
        <taxon>Bacteria</taxon>
        <taxon>Pseudomonadati</taxon>
        <taxon>Bacteroidota</taxon>
        <taxon>Flavobacteriia</taxon>
        <taxon>Flavobacteriales</taxon>
        <taxon>Flavobacteriaceae</taxon>
        <taxon>Myroides</taxon>
    </lineage>
</organism>
<keyword evidence="6" id="KW-0472">Membrane</keyword>
<dbReference type="EMBL" id="CP013690">
    <property type="protein sequence ID" value="ALU25094.1"/>
    <property type="molecule type" value="Genomic_DNA"/>
</dbReference>
<protein>
    <submittedName>
        <fullName evidence="7">Cation:proton antiporter</fullName>
    </submittedName>
</protein>
<reference evidence="7 8" key="1">
    <citation type="journal article" date="2016" name="J. Zhejiang Univ. Sci. B">
        <title>Antibiotic resistance mechanisms of Myroides sp.</title>
        <authorList>
            <person name="Hu S."/>
            <person name="Yuan S."/>
            <person name="Qu H."/>
            <person name="Jiang T."/>
            <person name="Zhou Y."/>
            <person name="Wang M."/>
            <person name="Ming D."/>
        </authorList>
    </citation>
    <scope>NUCLEOTIDE SEQUENCE [LARGE SCALE GENOMIC DNA]</scope>
    <source>
        <strain evidence="7 8">PR63039</strain>
    </source>
</reference>
<proteinExistence type="inferred from homology"/>
<dbReference type="InterPro" id="IPR002758">
    <property type="entry name" value="Cation_antiport_E"/>
</dbReference>
<dbReference type="RefSeq" id="WP_006259513.1">
    <property type="nucleotide sequence ID" value="NZ_BCMQ01000021.1"/>
</dbReference>
<dbReference type="eggNOG" id="COG1863">
    <property type="taxonomic scope" value="Bacteria"/>
</dbReference>
<evidence type="ECO:0000256" key="1">
    <source>
        <dbReference type="ARBA" id="ARBA00004651"/>
    </source>
</evidence>
<dbReference type="Proteomes" id="UP000069030">
    <property type="component" value="Chromosome"/>
</dbReference>
<dbReference type="PANTHER" id="PTHR34584:SF1">
    <property type="entry name" value="NA(+)_H(+) ANTIPORTER SUBUNIT E1"/>
    <property type="match status" value="1"/>
</dbReference>
<evidence type="ECO:0000256" key="4">
    <source>
        <dbReference type="ARBA" id="ARBA00022692"/>
    </source>
</evidence>
<dbReference type="GO" id="GO:0005886">
    <property type="term" value="C:plasma membrane"/>
    <property type="evidence" value="ECO:0007669"/>
    <property type="project" value="UniProtKB-SubCell"/>
</dbReference>
<comment type="similarity">
    <text evidence="2">Belongs to the CPA3 antiporters (TC 2.A.63) subunit E family.</text>
</comment>
<keyword evidence="4" id="KW-0812">Transmembrane</keyword>
<dbReference type="AlphaFoldDB" id="A0A0S7EEP3"/>
<keyword evidence="3" id="KW-1003">Cell membrane</keyword>
<dbReference type="GO" id="GO:0008324">
    <property type="term" value="F:monoatomic cation transmembrane transporter activity"/>
    <property type="evidence" value="ECO:0007669"/>
    <property type="project" value="InterPro"/>
</dbReference>
<dbReference type="Pfam" id="PF01899">
    <property type="entry name" value="MNHE"/>
    <property type="match status" value="1"/>
</dbReference>
<accession>A0A0S7EEP3</accession>
<comment type="subcellular location">
    <subcellularLocation>
        <location evidence="1">Cell membrane</location>
        <topology evidence="1">Multi-pass membrane protein</topology>
    </subcellularLocation>
</comment>